<dbReference type="PANTHER" id="PTHR46342">
    <property type="entry name" value="ALPHA-CATULIN"/>
    <property type="match status" value="1"/>
</dbReference>
<comment type="subcellular location">
    <subcellularLocation>
        <location evidence="1">Cytoplasm</location>
    </subcellularLocation>
</comment>
<feature type="compositionally biased region" description="Low complexity" evidence="4">
    <location>
        <begin position="53"/>
        <end position="73"/>
    </location>
</feature>
<proteinExistence type="inferred from homology"/>
<feature type="region of interest" description="Disordered" evidence="4">
    <location>
        <begin position="720"/>
        <end position="771"/>
    </location>
</feature>
<feature type="region of interest" description="Disordered" evidence="4">
    <location>
        <begin position="1"/>
        <end position="141"/>
    </location>
</feature>
<dbReference type="GO" id="GO:0007266">
    <property type="term" value="P:Rho protein signal transduction"/>
    <property type="evidence" value="ECO:0007669"/>
    <property type="project" value="InterPro"/>
</dbReference>
<dbReference type="GO" id="GO:0071944">
    <property type="term" value="C:cell periphery"/>
    <property type="evidence" value="ECO:0007669"/>
    <property type="project" value="UniProtKB-ARBA"/>
</dbReference>
<dbReference type="InterPro" id="IPR030045">
    <property type="entry name" value="CTNNAL1"/>
</dbReference>
<feature type="compositionally biased region" description="Low complexity" evidence="4">
    <location>
        <begin position="97"/>
        <end position="124"/>
    </location>
</feature>
<dbReference type="InterPro" id="IPR006077">
    <property type="entry name" value="Vinculin/catenin"/>
</dbReference>
<name>A0A0K2TL27_LEPSM</name>
<feature type="region of interest" description="Disordered" evidence="4">
    <location>
        <begin position="923"/>
        <end position="955"/>
    </location>
</feature>
<protein>
    <submittedName>
        <fullName evidence="5">Alphacatulinlike [Nasonia vitripennis]</fullName>
    </submittedName>
</protein>
<dbReference type="GO" id="GO:0007155">
    <property type="term" value="P:cell adhesion"/>
    <property type="evidence" value="ECO:0007669"/>
    <property type="project" value="InterPro"/>
</dbReference>
<dbReference type="EMBL" id="HACA01009397">
    <property type="protein sequence ID" value="CDW26758.1"/>
    <property type="molecule type" value="Transcribed_RNA"/>
</dbReference>
<feature type="compositionally biased region" description="Low complexity" evidence="4">
    <location>
        <begin position="751"/>
        <end position="764"/>
    </location>
</feature>
<dbReference type="AlphaFoldDB" id="A0A0K2TL27"/>
<dbReference type="OrthoDB" id="6375209at2759"/>
<feature type="compositionally biased region" description="Low complexity" evidence="4">
    <location>
        <begin position="934"/>
        <end position="955"/>
    </location>
</feature>
<comment type="similarity">
    <text evidence="2">Belongs to the vinculin/alpha-catenin family.</text>
</comment>
<evidence type="ECO:0000313" key="5">
    <source>
        <dbReference type="EMBL" id="CDW26758.1"/>
    </source>
</evidence>
<dbReference type="GO" id="GO:0045296">
    <property type="term" value="F:cadherin binding"/>
    <property type="evidence" value="ECO:0007669"/>
    <property type="project" value="InterPro"/>
</dbReference>
<keyword evidence="3" id="KW-0963">Cytoplasm</keyword>
<evidence type="ECO:0000256" key="4">
    <source>
        <dbReference type="SAM" id="MobiDB-lite"/>
    </source>
</evidence>
<dbReference type="GO" id="GO:0005737">
    <property type="term" value="C:cytoplasm"/>
    <property type="evidence" value="ECO:0007669"/>
    <property type="project" value="UniProtKB-SubCell"/>
</dbReference>
<sequence length="955" mass="105125">MGYDEDDLRLRGGFRGGGNDEMDSLLDPPPQSTRVRSASRYGSRCLGGMRLRSNSSGPPESSSSGAPKSTSASGPPPGGGGNQSNAPTSSVPSETNPSSGPPSQSQAPPPQGSSSQQPNPGKSQVVIPPPILRSSSSKGILNDNLGPALTRLGRSIGLSVEIFAAVGETIADQNPEIRGDMLEACRESRAVGNSLEKLCEGLSLCLSNARNGSSTQSSMLPRNLSGGGLLHSLSPSDFETLIRSARVLLSGVTRILLLADNVVVNKLLISKDGDEPPKAVVPSSSSSVICDQLCSLKTMHHFTEFVKAFCDYGSEMVHFLRLIGDEDRRDKEDRRRCQIDCARLILDRSATLLLTATQSFLHHPDQSSARENRDTVFCQMRRALDLIHYIIKEGVVEASNKFCLGHPIDQSPVMTETCISEELSNSTVLRAMKYFEDSVEIMRMSIVSDSYKEQITSSLESIIERTQDFTDSAYTSHDHRQNIIMLCERSTIELAHLLRTTMSNNPTHHRHHHSHAPNNPIDMSPVAPLEFDEALRNLLKTTKELGLELQQIALEHAGSLISNCRIGRDILHNLKGSALSADSDRLALQSERLTEYMDYVEDVAKLVRHVTRTESAQIRAKHAQINLHIYGSQVPVAAATLCHDPHSKVAKDNLETFCTMWQYLVDDVIQISKHVADTTINGPHNRHSITPFIQQHKSVPNLGMGMSPGNAFLAVPKEDIESRRHSSPGLVQHPPQHTPYSMMGPHPPPIHHQSQQQQQQQQPPSTHYYPSAYRHPEEFLNSFKDVEKNEIINRSKKMASITKCMFNFTRGEGKVKTTQDLFTQAEYFAEESNLLYKVIRIFSYDVPTGEDKRVLMAIADNVPKHCHQMQMLIQSTTVGKAATFTKVDSIIKETRTIMQLVVRIVEVCYSNATKYNLDFSNVSSEGRTHTSDDTSQTFGSSGASGSGTNSASDSS</sequence>
<dbReference type="InterPro" id="IPR036723">
    <property type="entry name" value="Alpha-catenin/vinculin-like_sf"/>
</dbReference>
<evidence type="ECO:0000256" key="1">
    <source>
        <dbReference type="ARBA" id="ARBA00004496"/>
    </source>
</evidence>
<dbReference type="InterPro" id="IPR001033">
    <property type="entry name" value="Alpha_catenin"/>
</dbReference>
<feature type="region of interest" description="Disordered" evidence="4">
    <location>
        <begin position="503"/>
        <end position="525"/>
    </location>
</feature>
<dbReference type="Pfam" id="PF01044">
    <property type="entry name" value="Vinculin"/>
    <property type="match status" value="2"/>
</dbReference>
<evidence type="ECO:0000256" key="2">
    <source>
        <dbReference type="ARBA" id="ARBA00008376"/>
    </source>
</evidence>
<dbReference type="SUPFAM" id="SSF47220">
    <property type="entry name" value="alpha-catenin/vinculin-like"/>
    <property type="match status" value="3"/>
</dbReference>
<reference evidence="5" key="1">
    <citation type="submission" date="2014-05" db="EMBL/GenBank/DDBJ databases">
        <authorList>
            <person name="Chronopoulou M."/>
        </authorList>
    </citation>
    <scope>NUCLEOTIDE SEQUENCE</scope>
    <source>
        <tissue evidence="5">Whole organism</tissue>
    </source>
</reference>
<dbReference type="Gene3D" id="1.20.120.230">
    <property type="entry name" value="Alpha-catenin/vinculin-like"/>
    <property type="match status" value="3"/>
</dbReference>
<dbReference type="PANTHER" id="PTHR46342:SF1">
    <property type="entry name" value="ALPHA-CATULIN"/>
    <property type="match status" value="1"/>
</dbReference>
<organism evidence="5">
    <name type="scientific">Lepeophtheirus salmonis</name>
    <name type="common">Salmon louse</name>
    <name type="synonym">Caligus salmonis</name>
    <dbReference type="NCBI Taxonomy" id="72036"/>
    <lineage>
        <taxon>Eukaryota</taxon>
        <taxon>Metazoa</taxon>
        <taxon>Ecdysozoa</taxon>
        <taxon>Arthropoda</taxon>
        <taxon>Crustacea</taxon>
        <taxon>Multicrustacea</taxon>
        <taxon>Hexanauplia</taxon>
        <taxon>Copepoda</taxon>
        <taxon>Siphonostomatoida</taxon>
        <taxon>Caligidae</taxon>
        <taxon>Lepeophtheirus</taxon>
    </lineage>
</organism>
<evidence type="ECO:0000256" key="3">
    <source>
        <dbReference type="ARBA" id="ARBA00022490"/>
    </source>
</evidence>
<dbReference type="GO" id="GO:0051015">
    <property type="term" value="F:actin filament binding"/>
    <property type="evidence" value="ECO:0007669"/>
    <property type="project" value="InterPro"/>
</dbReference>
<dbReference type="PRINTS" id="PR00805">
    <property type="entry name" value="ALPHACATENIN"/>
</dbReference>
<accession>A0A0K2TL27</accession>